<dbReference type="Gene3D" id="3.40.50.720">
    <property type="entry name" value="NAD(P)-binding Rossmann-like Domain"/>
    <property type="match status" value="1"/>
</dbReference>
<reference evidence="6 7" key="1">
    <citation type="submission" date="2018-10" db="EMBL/GenBank/DDBJ databases">
        <authorList>
            <person name="Perry B.J."/>
            <person name="Sullivan J.T."/>
            <person name="Murphy R.J.T."/>
            <person name="Ramsay J.P."/>
            <person name="Ronson C.W."/>
        </authorList>
    </citation>
    <scope>NUCLEOTIDE SEQUENCE [LARGE SCALE GENOMIC DNA]</scope>
    <source>
        <strain evidence="6 7">R88b</strain>
    </source>
</reference>
<keyword evidence="2" id="KW-0520">NAD</keyword>
<protein>
    <submittedName>
        <fullName evidence="6">NAD(P)-dependent oxidoreductase</fullName>
    </submittedName>
</protein>
<evidence type="ECO:0000259" key="5">
    <source>
        <dbReference type="Pfam" id="PF14833"/>
    </source>
</evidence>
<dbReference type="InterPro" id="IPR029154">
    <property type="entry name" value="HIBADH-like_NADP-bd"/>
</dbReference>
<dbReference type="InterPro" id="IPR008927">
    <property type="entry name" value="6-PGluconate_DH-like_C_sf"/>
</dbReference>
<dbReference type="RefSeq" id="WP_032925751.1">
    <property type="nucleotide sequence ID" value="NZ_CP033367.1"/>
</dbReference>
<sequence>MATSAFRAVGWIGLGKMGLPICRRLNAAGIQVTVLARNEASAAKAEAQRFAICRGLEALAASDVIVSAVPDDAALLGLMTDAFLAALRPAHVVVDISTVSPAASAEVARKLTPTGARYLRVPVSGSTVHAASGQLTAMASGPRSAFDDMQSILSAFCAKQFYVGADEQARYLKLAINSILAANSALLAEALAIGEAGGLRRSDMLEVMTQSAIATPLLGYKKDALNKGEYPTAFSVSQMVKDLDLVLGAARADHIPVPLNAIVRQRFEQAYADGLGEKDFFCLSGASKS</sequence>
<dbReference type="InterPro" id="IPR006115">
    <property type="entry name" value="6PGDH_NADP-bd"/>
</dbReference>
<organism evidence="6 7">
    <name type="scientific">Mesorhizobium loti R88b</name>
    <dbReference type="NCBI Taxonomy" id="935548"/>
    <lineage>
        <taxon>Bacteria</taxon>
        <taxon>Pseudomonadati</taxon>
        <taxon>Pseudomonadota</taxon>
        <taxon>Alphaproteobacteria</taxon>
        <taxon>Hyphomicrobiales</taxon>
        <taxon>Phyllobacteriaceae</taxon>
        <taxon>Mesorhizobium</taxon>
    </lineage>
</organism>
<keyword evidence="1" id="KW-0560">Oxidoreductase</keyword>
<evidence type="ECO:0000259" key="4">
    <source>
        <dbReference type="Pfam" id="PF03446"/>
    </source>
</evidence>
<dbReference type="Gene3D" id="1.10.1040.10">
    <property type="entry name" value="N-(1-d-carboxylethyl)-l-norvaline Dehydrogenase, domain 2"/>
    <property type="match status" value="1"/>
</dbReference>
<dbReference type="InterPro" id="IPR015815">
    <property type="entry name" value="HIBADH-related"/>
</dbReference>
<dbReference type="InterPro" id="IPR013328">
    <property type="entry name" value="6PGD_dom2"/>
</dbReference>
<name>A0A6M7WFS3_RHILI</name>
<dbReference type="GO" id="GO:0050661">
    <property type="term" value="F:NADP binding"/>
    <property type="evidence" value="ECO:0007669"/>
    <property type="project" value="InterPro"/>
</dbReference>
<dbReference type="GO" id="GO:0016491">
    <property type="term" value="F:oxidoreductase activity"/>
    <property type="evidence" value="ECO:0007669"/>
    <property type="project" value="UniProtKB-KW"/>
</dbReference>
<dbReference type="InterPro" id="IPR036291">
    <property type="entry name" value="NAD(P)-bd_dom_sf"/>
</dbReference>
<accession>A0A6M7WFS3</accession>
<dbReference type="PIRSF" id="PIRSF000103">
    <property type="entry name" value="HIBADH"/>
    <property type="match status" value="1"/>
</dbReference>
<dbReference type="SUPFAM" id="SSF51735">
    <property type="entry name" value="NAD(P)-binding Rossmann-fold domains"/>
    <property type="match status" value="1"/>
</dbReference>
<dbReference type="SUPFAM" id="SSF48179">
    <property type="entry name" value="6-phosphogluconate dehydrogenase C-terminal domain-like"/>
    <property type="match status" value="1"/>
</dbReference>
<feature type="domain" description="6-phosphogluconate dehydrogenase NADP-binding" evidence="4">
    <location>
        <begin position="9"/>
        <end position="164"/>
    </location>
</feature>
<dbReference type="PANTHER" id="PTHR43580:SF2">
    <property type="entry name" value="CYTOKINE-LIKE NUCLEAR FACTOR N-PAC"/>
    <property type="match status" value="1"/>
</dbReference>
<dbReference type="PANTHER" id="PTHR43580">
    <property type="entry name" value="OXIDOREDUCTASE GLYR1-RELATED"/>
    <property type="match status" value="1"/>
</dbReference>
<dbReference type="Pfam" id="PF14833">
    <property type="entry name" value="NAD_binding_11"/>
    <property type="match status" value="1"/>
</dbReference>
<evidence type="ECO:0000313" key="7">
    <source>
        <dbReference type="Proteomes" id="UP000503017"/>
    </source>
</evidence>
<evidence type="ECO:0000256" key="3">
    <source>
        <dbReference type="PIRSR" id="PIRSR000103-1"/>
    </source>
</evidence>
<gene>
    <name evidence="6" type="ORF">EB235_03590</name>
</gene>
<dbReference type="EMBL" id="CP033367">
    <property type="protein sequence ID" value="QKD00676.1"/>
    <property type="molecule type" value="Genomic_DNA"/>
</dbReference>
<evidence type="ECO:0000256" key="1">
    <source>
        <dbReference type="ARBA" id="ARBA00023002"/>
    </source>
</evidence>
<dbReference type="GO" id="GO:0051287">
    <property type="term" value="F:NAD binding"/>
    <property type="evidence" value="ECO:0007669"/>
    <property type="project" value="InterPro"/>
</dbReference>
<feature type="domain" description="3-hydroxyisobutyrate dehydrogenase-like NAD-binding" evidence="5">
    <location>
        <begin position="170"/>
        <end position="280"/>
    </location>
</feature>
<dbReference type="InterPro" id="IPR051265">
    <property type="entry name" value="HIBADH-related_NP60_sf"/>
</dbReference>
<evidence type="ECO:0000313" key="6">
    <source>
        <dbReference type="EMBL" id="QKD00676.1"/>
    </source>
</evidence>
<proteinExistence type="predicted"/>
<dbReference type="AlphaFoldDB" id="A0A6M7WFS3"/>
<feature type="active site" evidence="3">
    <location>
        <position position="173"/>
    </location>
</feature>
<evidence type="ECO:0000256" key="2">
    <source>
        <dbReference type="ARBA" id="ARBA00023027"/>
    </source>
</evidence>
<dbReference type="Pfam" id="PF03446">
    <property type="entry name" value="NAD_binding_2"/>
    <property type="match status" value="1"/>
</dbReference>
<dbReference type="Proteomes" id="UP000503017">
    <property type="component" value="Chromosome"/>
</dbReference>